<sequence>MVRSSRECILRCRLTQAPGPFRQGMRTENGRAVGLERSCLRMRRVTVHWAIVKSVESARTNRGVDATVLTENQVNSVCPLFEFPPVHVEKVLPCVLCPEQFGV</sequence>
<evidence type="ECO:0000313" key="1">
    <source>
        <dbReference type="EMBL" id="PHJ21462.1"/>
    </source>
</evidence>
<dbReference type="EMBL" id="MIGC01002232">
    <property type="protein sequence ID" value="PHJ21462.1"/>
    <property type="molecule type" value="Genomic_DNA"/>
</dbReference>
<dbReference type="GeneID" id="94428091"/>
<comment type="caution">
    <text evidence="1">The sequence shown here is derived from an EMBL/GenBank/DDBJ whole genome shotgun (WGS) entry which is preliminary data.</text>
</comment>
<name>A0A2C6L046_9APIC</name>
<accession>A0A2C6L046</accession>
<dbReference type="Proteomes" id="UP000221165">
    <property type="component" value="Unassembled WGS sequence"/>
</dbReference>
<dbReference type="VEuPathDB" id="ToxoDB:CSUI_004695"/>
<keyword evidence="2" id="KW-1185">Reference proteome</keyword>
<dbReference type="AlphaFoldDB" id="A0A2C6L046"/>
<organism evidence="1 2">
    <name type="scientific">Cystoisospora suis</name>
    <dbReference type="NCBI Taxonomy" id="483139"/>
    <lineage>
        <taxon>Eukaryota</taxon>
        <taxon>Sar</taxon>
        <taxon>Alveolata</taxon>
        <taxon>Apicomplexa</taxon>
        <taxon>Conoidasida</taxon>
        <taxon>Coccidia</taxon>
        <taxon>Eucoccidiorida</taxon>
        <taxon>Eimeriorina</taxon>
        <taxon>Sarcocystidae</taxon>
        <taxon>Cystoisospora</taxon>
    </lineage>
</organism>
<reference evidence="1 2" key="1">
    <citation type="journal article" date="2017" name="Int. J. Parasitol.">
        <title>The genome of the protozoan parasite Cystoisospora suis and a reverse vaccinology approach to identify vaccine candidates.</title>
        <authorList>
            <person name="Palmieri N."/>
            <person name="Shrestha A."/>
            <person name="Ruttkowski B."/>
            <person name="Beck T."/>
            <person name="Vogl C."/>
            <person name="Tomley F."/>
            <person name="Blake D.P."/>
            <person name="Joachim A."/>
        </authorList>
    </citation>
    <scope>NUCLEOTIDE SEQUENCE [LARGE SCALE GENOMIC DNA]</scope>
    <source>
        <strain evidence="1 2">Wien I</strain>
    </source>
</reference>
<evidence type="ECO:0000313" key="2">
    <source>
        <dbReference type="Proteomes" id="UP000221165"/>
    </source>
</evidence>
<proteinExistence type="predicted"/>
<dbReference type="RefSeq" id="XP_067923144.1">
    <property type="nucleotide sequence ID" value="XM_068064880.1"/>
</dbReference>
<gene>
    <name evidence="1" type="ORF">CSUI_004695</name>
</gene>
<protein>
    <submittedName>
        <fullName evidence="1">Uncharacterized protein</fullName>
    </submittedName>
</protein>